<dbReference type="InterPro" id="IPR032640">
    <property type="entry name" value="AMPK1_CBM"/>
</dbReference>
<sequence length="465" mass="52161">MFANEKSEESHHIYGIVGVKRFFQWILGCTYAKKTLRTRVAEMFHFAEAPHIVVYERNEERPWYWMVGIITAVLIVVLSLYYTVEAGFRSIRKFMLSVLHDPVQSTVSTPRCLSPTTPSSKKTSPQIPRTPEVTRQKVAMNEPVNCVFIRPANHKLVAGGPVSVPNLNSEEDVSVDPDQIVAQKKQKEEKEKLKEKEKADKKKSPPTLRLDEVQFDASSNFNIIPTMVPSPQVKTPTSQSSKKSIGSDRKSTGSESPETAKTSNSECDQVNEWVMKQIAGCKELEAERENAGLDVCPSTQELNEVSKGFMETIQQLIESHLAQSSVMQTSSNENLSEMSIVESLVPSLIEIIPSQEEMTTGVSMGECSARQTTGNDADIIVEDNSIFTDSENECSGSILVKGGTQKVLFRWKDDRPETVDSVTLTGSFFGWKMNIPMKRCEDSYEVCFELPQGMHDYSINIFRFD</sequence>
<feature type="compositionally biased region" description="Polar residues" evidence="2">
    <location>
        <begin position="232"/>
        <end position="244"/>
    </location>
</feature>
<feature type="compositionally biased region" description="Polar residues" evidence="2">
    <location>
        <begin position="253"/>
        <end position="267"/>
    </location>
</feature>
<reference evidence="6" key="1">
    <citation type="submission" date="2016-11" db="UniProtKB">
        <authorList>
            <consortium name="WormBaseParasite"/>
        </authorList>
    </citation>
    <scope>IDENTIFICATION</scope>
</reference>
<dbReference type="SUPFAM" id="SSF81296">
    <property type="entry name" value="E set domains"/>
    <property type="match status" value="1"/>
</dbReference>
<evidence type="ECO:0000256" key="2">
    <source>
        <dbReference type="SAM" id="MobiDB-lite"/>
    </source>
</evidence>
<dbReference type="AlphaFoldDB" id="A0A1I7UXB4"/>
<evidence type="ECO:0000313" key="5">
    <source>
        <dbReference type="Proteomes" id="UP000095282"/>
    </source>
</evidence>
<keyword evidence="3" id="KW-1133">Transmembrane helix</keyword>
<evidence type="ECO:0000256" key="1">
    <source>
        <dbReference type="ARBA" id="ARBA00025180"/>
    </source>
</evidence>
<dbReference type="Gene3D" id="2.60.40.10">
    <property type="entry name" value="Immunoglobulins"/>
    <property type="match status" value="1"/>
</dbReference>
<evidence type="ECO:0000256" key="3">
    <source>
        <dbReference type="SAM" id="Phobius"/>
    </source>
</evidence>
<dbReference type="InterPro" id="IPR013783">
    <property type="entry name" value="Ig-like_fold"/>
</dbReference>
<keyword evidence="3" id="KW-0812">Transmembrane</keyword>
<feature type="compositionally biased region" description="Low complexity" evidence="2">
    <location>
        <begin position="114"/>
        <end position="125"/>
    </location>
</feature>
<dbReference type="WBParaSite" id="Csp11.Scaffold630.g20270.t1">
    <property type="protein sequence ID" value="Csp11.Scaffold630.g20270.t1"/>
    <property type="gene ID" value="Csp11.Scaffold630.g20270"/>
</dbReference>
<feature type="region of interest" description="Disordered" evidence="2">
    <location>
        <begin position="107"/>
        <end position="129"/>
    </location>
</feature>
<dbReference type="STRING" id="1561998.A0A1I7UXB4"/>
<organism evidence="5 6">
    <name type="scientific">Caenorhabditis tropicalis</name>
    <dbReference type="NCBI Taxonomy" id="1561998"/>
    <lineage>
        <taxon>Eukaryota</taxon>
        <taxon>Metazoa</taxon>
        <taxon>Ecdysozoa</taxon>
        <taxon>Nematoda</taxon>
        <taxon>Chromadorea</taxon>
        <taxon>Rhabditida</taxon>
        <taxon>Rhabditina</taxon>
        <taxon>Rhabditomorpha</taxon>
        <taxon>Rhabditoidea</taxon>
        <taxon>Rhabditidae</taxon>
        <taxon>Peloderinae</taxon>
        <taxon>Caenorhabditis</taxon>
    </lineage>
</organism>
<dbReference type="eggNOG" id="ENOG502TH57">
    <property type="taxonomic scope" value="Eukaryota"/>
</dbReference>
<feature type="transmembrane region" description="Helical" evidence="3">
    <location>
        <begin position="63"/>
        <end position="84"/>
    </location>
</feature>
<dbReference type="Pfam" id="PF16561">
    <property type="entry name" value="AMPK1_CBM"/>
    <property type="match status" value="1"/>
</dbReference>
<comment type="function">
    <text evidence="1">Non-catalytic subunit of AMP-activated protein kinase (AMPK), an energy sensor protein kinase that plays a key role in regulating cellular energy metabolism. In response to reduction of intracellular ATP levels, AMPK activates energy-producing pathways and inhibits energy-consuming processes: inhibits protein, carbohydrate and lipid biosynthesis, as well as cell growth and proliferation. AMPK acts via direct phosphorylation of metabolic enzymes, and by longer-term effects via phosphorylation of transcription regulators. Also acts as a regulator of cellular polarity by remodeling the actin cytoskeleton; probably by indirectly activating myosin. Beta non-catalytic subunit acts as a scaffold on which the AMPK complex assembles, via its C-terminus that bridges alpha (PRKAA1 or PRKAA2) and gamma subunits (PRKAG1, PRKAG2 or PRKAG3).</text>
</comment>
<evidence type="ECO:0000313" key="6">
    <source>
        <dbReference type="WBParaSite" id="Csp11.Scaffold630.g20270.t1"/>
    </source>
</evidence>
<feature type="compositionally biased region" description="Basic and acidic residues" evidence="2">
    <location>
        <begin position="185"/>
        <end position="203"/>
    </location>
</feature>
<feature type="domain" description="AMP-activated protein kinase glycogen-binding" evidence="4">
    <location>
        <begin position="407"/>
        <end position="458"/>
    </location>
</feature>
<feature type="region of interest" description="Disordered" evidence="2">
    <location>
        <begin position="165"/>
        <end position="267"/>
    </location>
</feature>
<dbReference type="InterPro" id="IPR014756">
    <property type="entry name" value="Ig_E-set"/>
</dbReference>
<dbReference type="Proteomes" id="UP000095282">
    <property type="component" value="Unplaced"/>
</dbReference>
<protein>
    <submittedName>
        <fullName evidence="6">AMPK1_CBM domain-containing protein</fullName>
    </submittedName>
</protein>
<evidence type="ECO:0000259" key="4">
    <source>
        <dbReference type="Pfam" id="PF16561"/>
    </source>
</evidence>
<name>A0A1I7UXB4_9PELO</name>
<accession>A0A1I7UXB4</accession>
<dbReference type="CDD" id="cd02859">
    <property type="entry name" value="E_set_AMPKbeta_like_N"/>
    <property type="match status" value="1"/>
</dbReference>
<keyword evidence="3" id="KW-0472">Membrane</keyword>
<keyword evidence="5" id="KW-1185">Reference proteome</keyword>
<proteinExistence type="predicted"/>